<dbReference type="InterPro" id="IPR013762">
    <property type="entry name" value="Integrase-like_cat_sf"/>
</dbReference>
<dbReference type="Pfam" id="PF26003">
    <property type="entry name" value="Integrase_N_phage"/>
    <property type="match status" value="1"/>
</dbReference>
<feature type="domain" description="Tyr recombinase" evidence="4">
    <location>
        <begin position="219"/>
        <end position="412"/>
    </location>
</feature>
<accession>A0A7Y9ET35</accession>
<dbReference type="InterPro" id="IPR010998">
    <property type="entry name" value="Integrase_recombinase_N"/>
</dbReference>
<sequence>MSATKTREIAAVRRESWGSLRKLPSGRWQARYPAPDGEMYTARTEDDKPLTFLTKTDARAWLASVHTKIARQQWEPPSVVAARRRVVAEAEKARSIGFSEYAERWVALIRTQPNRSGRKRAIATVRSYKSKVDGYLVPEFEDTPVRQIDEARIREMTDRLDAIPSPLNPKSKFNGITRPVLIVLMMILRQAAREGIIPAAPNISIPKQEAVRHDADHDEDEDVASPEQVEALYAATPDRWAIMVLFAAWCQLRRGECLGLQRRDIEWHDDATATLHVRRQLNANTGDYSERLKSDAGRRTLSIPKLMIDRLRDHLRDNVATEAKAPLIPTNIRGSVPLSNTRWGYVWADARDGVADLRPRFRFHDLRHTGLTIFAQEGATLAELMRRGGHADIRVVLRYQHATMARDRELADRMSDRVAEQINATRKV</sequence>
<dbReference type="Gene3D" id="1.10.443.10">
    <property type="entry name" value="Intergrase catalytic core"/>
    <property type="match status" value="1"/>
</dbReference>
<dbReference type="PANTHER" id="PTHR30349">
    <property type="entry name" value="PHAGE INTEGRASE-RELATED"/>
    <property type="match status" value="1"/>
</dbReference>
<dbReference type="Pfam" id="PF00589">
    <property type="entry name" value="Phage_integrase"/>
    <property type="match status" value="1"/>
</dbReference>
<comment type="caution">
    <text evidence="5">The sequence shown here is derived from an EMBL/GenBank/DDBJ whole genome shotgun (WGS) entry which is preliminary data.</text>
</comment>
<dbReference type="SUPFAM" id="SSF56349">
    <property type="entry name" value="DNA breaking-rejoining enzymes"/>
    <property type="match status" value="1"/>
</dbReference>
<protein>
    <submittedName>
        <fullName evidence="5">Integrase</fullName>
    </submittedName>
</protein>
<evidence type="ECO:0000313" key="5">
    <source>
        <dbReference type="EMBL" id="NYD53281.1"/>
    </source>
</evidence>
<evidence type="ECO:0000313" key="6">
    <source>
        <dbReference type="Proteomes" id="UP000552045"/>
    </source>
</evidence>
<evidence type="ECO:0000259" key="4">
    <source>
        <dbReference type="PROSITE" id="PS51898"/>
    </source>
</evidence>
<dbReference type="GO" id="GO:0006310">
    <property type="term" value="P:DNA recombination"/>
    <property type="evidence" value="ECO:0007669"/>
    <property type="project" value="UniProtKB-KW"/>
</dbReference>
<proteinExistence type="inferred from homology"/>
<dbReference type="InterPro" id="IPR011010">
    <property type="entry name" value="DNA_brk_join_enz"/>
</dbReference>
<dbReference type="Proteomes" id="UP000552045">
    <property type="component" value="Unassembled WGS sequence"/>
</dbReference>
<dbReference type="InterPro" id="IPR002104">
    <property type="entry name" value="Integrase_catalytic"/>
</dbReference>
<name>A0A7Y9ET35_9MICO</name>
<dbReference type="GO" id="GO:0015074">
    <property type="term" value="P:DNA integration"/>
    <property type="evidence" value="ECO:0007669"/>
    <property type="project" value="InterPro"/>
</dbReference>
<dbReference type="CDD" id="cd01189">
    <property type="entry name" value="INT_ICEBs1_C_like"/>
    <property type="match status" value="1"/>
</dbReference>
<keyword evidence="3" id="KW-0233">DNA recombination</keyword>
<dbReference type="InterPro" id="IPR050090">
    <property type="entry name" value="Tyrosine_recombinase_XerCD"/>
</dbReference>
<dbReference type="InterPro" id="IPR058717">
    <property type="entry name" value="Phage_L5_Integrase_N"/>
</dbReference>
<keyword evidence="6" id="KW-1185">Reference proteome</keyword>
<keyword evidence="2" id="KW-0238">DNA-binding</keyword>
<dbReference type="GO" id="GO:0003677">
    <property type="term" value="F:DNA binding"/>
    <property type="evidence" value="ECO:0007669"/>
    <property type="project" value="UniProtKB-KW"/>
</dbReference>
<organism evidence="5 6">
    <name type="scientific">Microbacterium pseudoresistens</name>
    <dbReference type="NCBI Taxonomy" id="640634"/>
    <lineage>
        <taxon>Bacteria</taxon>
        <taxon>Bacillati</taxon>
        <taxon>Actinomycetota</taxon>
        <taxon>Actinomycetes</taxon>
        <taxon>Micrococcales</taxon>
        <taxon>Microbacteriaceae</taxon>
        <taxon>Microbacterium</taxon>
    </lineage>
</organism>
<evidence type="ECO:0000256" key="2">
    <source>
        <dbReference type="ARBA" id="ARBA00023125"/>
    </source>
</evidence>
<evidence type="ECO:0000256" key="3">
    <source>
        <dbReference type="ARBA" id="ARBA00023172"/>
    </source>
</evidence>
<dbReference type="PROSITE" id="PS51898">
    <property type="entry name" value="TYR_RECOMBINASE"/>
    <property type="match status" value="1"/>
</dbReference>
<dbReference type="EMBL" id="JACCBH010000001">
    <property type="protein sequence ID" value="NYD53281.1"/>
    <property type="molecule type" value="Genomic_DNA"/>
</dbReference>
<dbReference type="Gene3D" id="1.10.150.130">
    <property type="match status" value="1"/>
</dbReference>
<dbReference type="AlphaFoldDB" id="A0A7Y9ET35"/>
<dbReference type="RefSeq" id="WP_179430676.1">
    <property type="nucleotide sequence ID" value="NZ_BAABLC010000003.1"/>
</dbReference>
<dbReference type="PANTHER" id="PTHR30349:SF64">
    <property type="entry name" value="PROPHAGE INTEGRASE INTD-RELATED"/>
    <property type="match status" value="1"/>
</dbReference>
<reference evidence="5 6" key="1">
    <citation type="submission" date="2020-07" db="EMBL/GenBank/DDBJ databases">
        <title>Sequencing the genomes of 1000 actinobacteria strains.</title>
        <authorList>
            <person name="Klenk H.-P."/>
        </authorList>
    </citation>
    <scope>NUCLEOTIDE SEQUENCE [LARGE SCALE GENOMIC DNA]</scope>
    <source>
        <strain evidence="5 6">DSM 22185</strain>
    </source>
</reference>
<comment type="similarity">
    <text evidence="1">Belongs to the 'phage' integrase family.</text>
</comment>
<evidence type="ECO:0000256" key="1">
    <source>
        <dbReference type="ARBA" id="ARBA00008857"/>
    </source>
</evidence>
<gene>
    <name evidence="5" type="ORF">BKA02_000336</name>
</gene>